<dbReference type="OrthoDB" id="9808367at2"/>
<protein>
    <submittedName>
        <fullName evidence="4">Histone deacetylase</fullName>
    </submittedName>
</protein>
<dbReference type="InterPro" id="IPR023696">
    <property type="entry name" value="Ureohydrolase_dom_sf"/>
</dbReference>
<dbReference type="PANTHER" id="PTHR10625:SF19">
    <property type="entry name" value="HISTONE DEACETYLASE 12"/>
    <property type="match status" value="1"/>
</dbReference>
<feature type="domain" description="Histone deacetylase" evidence="3">
    <location>
        <begin position="17"/>
        <end position="286"/>
    </location>
</feature>
<dbReference type="Pfam" id="PF00850">
    <property type="entry name" value="Hist_deacetyl"/>
    <property type="match status" value="1"/>
</dbReference>
<dbReference type="Gene3D" id="3.40.800.20">
    <property type="entry name" value="Histone deacetylase domain"/>
    <property type="match status" value="1"/>
</dbReference>
<dbReference type="Proteomes" id="UP000315648">
    <property type="component" value="Unassembled WGS sequence"/>
</dbReference>
<organism evidence="4 5">
    <name type="scientific">Rariglobus hedericola</name>
    <dbReference type="NCBI Taxonomy" id="2597822"/>
    <lineage>
        <taxon>Bacteria</taxon>
        <taxon>Pseudomonadati</taxon>
        <taxon>Verrucomicrobiota</taxon>
        <taxon>Opitutia</taxon>
        <taxon>Opitutales</taxon>
        <taxon>Opitutaceae</taxon>
        <taxon>Rariglobus</taxon>
    </lineage>
</organism>
<dbReference type="RefSeq" id="WP_144228164.1">
    <property type="nucleotide sequence ID" value="NZ_CBCRVV010000001.1"/>
</dbReference>
<comment type="caution">
    <text evidence="4">The sequence shown here is derived from an EMBL/GenBank/DDBJ whole genome shotgun (WGS) entry which is preliminary data.</text>
</comment>
<dbReference type="InterPro" id="IPR037138">
    <property type="entry name" value="His_deacetylse_dom_sf"/>
</dbReference>
<dbReference type="EMBL" id="VMBG01000001">
    <property type="protein sequence ID" value="TSJ77822.1"/>
    <property type="molecule type" value="Genomic_DNA"/>
</dbReference>
<name>A0A556QMK0_9BACT</name>
<dbReference type="SUPFAM" id="SSF52768">
    <property type="entry name" value="Arginase/deacetylase"/>
    <property type="match status" value="1"/>
</dbReference>
<reference evidence="4 5" key="1">
    <citation type="submission" date="2019-07" db="EMBL/GenBank/DDBJ databases">
        <title>Description of 53C-WASEF.</title>
        <authorList>
            <person name="Pitt A."/>
            <person name="Hahn M.W."/>
        </authorList>
    </citation>
    <scope>NUCLEOTIDE SEQUENCE [LARGE SCALE GENOMIC DNA]</scope>
    <source>
        <strain evidence="4 5">53C-WASEF</strain>
    </source>
</reference>
<dbReference type="InterPro" id="IPR044150">
    <property type="entry name" value="HDAC_classIV"/>
</dbReference>
<dbReference type="PRINTS" id="PR01270">
    <property type="entry name" value="HDASUPER"/>
</dbReference>
<sequence>MRCFYHPDYTFPLPEEHPFPMDKFWRSAAMIREAAPSHVTIHTIEPAPESALLRVHTPAYLEKIRTGALDSAEAIKLGLPAGEALLIRSRLEVAGTLAALDAALTDGLACNLAGGTHHAFADRGLGYCVLNDVAIAIRTHHTRHPSARIAVIDTDAHQGNGTHGIFVDDDRVFTYSIHVGKNYPAHKTPGRLDVELPRYVHGTDYLEQLESTLTPALDDFAPDLIFWIAGADPHEHDRFGQMRLTDADMAARDRHVLDAVTRRCIPLVVLYGGGYNRDRIHTARLHANTVLLAATYATRLHSRQLT</sequence>
<accession>A0A556QMK0</accession>
<gene>
    <name evidence="4" type="ORF">FPL22_00515</name>
</gene>
<keyword evidence="5" id="KW-1185">Reference proteome</keyword>
<evidence type="ECO:0000256" key="1">
    <source>
        <dbReference type="ARBA" id="ARBA00005947"/>
    </source>
</evidence>
<dbReference type="InterPro" id="IPR000286">
    <property type="entry name" value="HDACs"/>
</dbReference>
<evidence type="ECO:0000313" key="4">
    <source>
        <dbReference type="EMBL" id="TSJ77822.1"/>
    </source>
</evidence>
<keyword evidence="2" id="KW-0378">Hydrolase</keyword>
<evidence type="ECO:0000313" key="5">
    <source>
        <dbReference type="Proteomes" id="UP000315648"/>
    </source>
</evidence>
<dbReference type="InterPro" id="IPR023801">
    <property type="entry name" value="His_deacetylse_dom"/>
</dbReference>
<proteinExistence type="inferred from homology"/>
<evidence type="ECO:0000259" key="3">
    <source>
        <dbReference type="Pfam" id="PF00850"/>
    </source>
</evidence>
<dbReference type="GO" id="GO:0016787">
    <property type="term" value="F:hydrolase activity"/>
    <property type="evidence" value="ECO:0007669"/>
    <property type="project" value="UniProtKB-KW"/>
</dbReference>
<dbReference type="GO" id="GO:0040029">
    <property type="term" value="P:epigenetic regulation of gene expression"/>
    <property type="evidence" value="ECO:0007669"/>
    <property type="project" value="TreeGrafter"/>
</dbReference>
<comment type="similarity">
    <text evidence="1">Belongs to the histone deacetylase family.</text>
</comment>
<dbReference type="GO" id="GO:0004407">
    <property type="term" value="F:histone deacetylase activity"/>
    <property type="evidence" value="ECO:0007669"/>
    <property type="project" value="InterPro"/>
</dbReference>
<evidence type="ECO:0000256" key="2">
    <source>
        <dbReference type="ARBA" id="ARBA00022801"/>
    </source>
</evidence>
<dbReference type="CDD" id="cd09993">
    <property type="entry name" value="HDAC_classIV"/>
    <property type="match status" value="1"/>
</dbReference>
<dbReference type="AlphaFoldDB" id="A0A556QMK0"/>
<dbReference type="PANTHER" id="PTHR10625">
    <property type="entry name" value="HISTONE DEACETYLASE HDAC1-RELATED"/>
    <property type="match status" value="1"/>
</dbReference>